<dbReference type="InterPro" id="IPR000260">
    <property type="entry name" value="NADH4_N"/>
</dbReference>
<dbReference type="Pfam" id="PF01059">
    <property type="entry name" value="Oxidored_q5_N"/>
    <property type="match status" value="1"/>
</dbReference>
<evidence type="ECO:0000259" key="18">
    <source>
        <dbReference type="Pfam" id="PF00361"/>
    </source>
</evidence>
<feature type="transmembrane region" description="Helical" evidence="17">
    <location>
        <begin position="30"/>
        <end position="50"/>
    </location>
</feature>
<feature type="transmembrane region" description="Helical" evidence="17">
    <location>
        <begin position="89"/>
        <end position="108"/>
    </location>
</feature>
<dbReference type="GO" id="GO:0015990">
    <property type="term" value="P:electron transport coupled proton transport"/>
    <property type="evidence" value="ECO:0007669"/>
    <property type="project" value="TreeGrafter"/>
</dbReference>
<feature type="transmembrane region" description="Helical" evidence="17">
    <location>
        <begin position="386"/>
        <end position="409"/>
    </location>
</feature>
<feature type="transmembrane region" description="Helical" evidence="17">
    <location>
        <begin position="147"/>
        <end position="166"/>
    </location>
</feature>
<dbReference type="InterPro" id="IPR003918">
    <property type="entry name" value="NADH_UbQ_OxRdtase"/>
</dbReference>
<comment type="function">
    <text evidence="17">Core subunit of the mitochondrial membrane respiratory chain NADH dehydrogenase (Complex I) which catalyzes electron transfer from NADH through the respiratory chain, using ubiquinone as an electron acceptor. Essential for the catalytic activity and assembly of complex I.</text>
</comment>
<dbReference type="GO" id="GO:0042773">
    <property type="term" value="P:ATP synthesis coupled electron transport"/>
    <property type="evidence" value="ECO:0007669"/>
    <property type="project" value="InterPro"/>
</dbReference>
<dbReference type="EC" id="7.1.1.2" evidence="4 17"/>
<keyword evidence="12 17" id="KW-0520">NAD</keyword>
<dbReference type="PRINTS" id="PR01437">
    <property type="entry name" value="NUOXDRDTASE4"/>
</dbReference>
<evidence type="ECO:0000256" key="7">
    <source>
        <dbReference type="ARBA" id="ARBA00022660"/>
    </source>
</evidence>
<dbReference type="InterPro" id="IPR001750">
    <property type="entry name" value="ND/Mrp_TM"/>
</dbReference>
<evidence type="ECO:0000256" key="6">
    <source>
        <dbReference type="ARBA" id="ARBA00022448"/>
    </source>
</evidence>
<keyword evidence="8 17" id="KW-0812">Transmembrane</keyword>
<evidence type="ECO:0000256" key="3">
    <source>
        <dbReference type="ARBA" id="ARBA00009025"/>
    </source>
</evidence>
<evidence type="ECO:0000256" key="5">
    <source>
        <dbReference type="ARBA" id="ARBA00021006"/>
    </source>
</evidence>
<keyword evidence="13 17" id="KW-0830">Ubiquinone</keyword>
<keyword evidence="14 17" id="KW-0496">Mitochondrion</keyword>
<evidence type="ECO:0000256" key="15">
    <source>
        <dbReference type="ARBA" id="ARBA00023136"/>
    </source>
</evidence>
<comment type="function">
    <text evidence="1">Core subunit of the mitochondrial membrane respiratory chain NADH dehydrogenase (Complex I) that is believed to belong to the minimal assembly required for catalysis. Complex I functions in the transfer of electrons from NADH to the respiratory chain. The immediate electron acceptor for the enzyme is believed to be ubiquinone.</text>
</comment>
<comment type="catalytic activity">
    <reaction evidence="16 17">
        <text>a ubiquinone + NADH + 5 H(+)(in) = a ubiquinol + NAD(+) + 4 H(+)(out)</text>
        <dbReference type="Rhea" id="RHEA:29091"/>
        <dbReference type="Rhea" id="RHEA-COMP:9565"/>
        <dbReference type="Rhea" id="RHEA-COMP:9566"/>
        <dbReference type="ChEBI" id="CHEBI:15378"/>
        <dbReference type="ChEBI" id="CHEBI:16389"/>
        <dbReference type="ChEBI" id="CHEBI:17976"/>
        <dbReference type="ChEBI" id="CHEBI:57540"/>
        <dbReference type="ChEBI" id="CHEBI:57945"/>
        <dbReference type="EC" id="7.1.1.2"/>
    </reaction>
</comment>
<feature type="domain" description="NADH:quinone oxidoreductase/Mrp antiporter transmembrane" evidence="18">
    <location>
        <begin position="111"/>
        <end position="400"/>
    </location>
</feature>
<keyword evidence="10 17" id="KW-0249">Electron transport</keyword>
<feature type="transmembrane region" description="Helical" evidence="17">
    <location>
        <begin position="221"/>
        <end position="242"/>
    </location>
</feature>
<evidence type="ECO:0000256" key="12">
    <source>
        <dbReference type="ARBA" id="ARBA00023027"/>
    </source>
</evidence>
<feature type="transmembrane region" description="Helical" evidence="17">
    <location>
        <begin position="311"/>
        <end position="332"/>
    </location>
</feature>
<evidence type="ECO:0000259" key="19">
    <source>
        <dbReference type="Pfam" id="PF01059"/>
    </source>
</evidence>
<accession>A0A3G5BC92</accession>
<evidence type="ECO:0000256" key="8">
    <source>
        <dbReference type="ARBA" id="ARBA00022692"/>
    </source>
</evidence>
<comment type="subcellular location">
    <subcellularLocation>
        <location evidence="2 17">Mitochondrion membrane</location>
        <topology evidence="2 17">Multi-pass membrane protein</topology>
    </subcellularLocation>
</comment>
<feature type="transmembrane region" description="Helical" evidence="17">
    <location>
        <begin position="62"/>
        <end position="83"/>
    </location>
</feature>
<proteinExistence type="inferred from homology"/>
<evidence type="ECO:0000256" key="10">
    <source>
        <dbReference type="ARBA" id="ARBA00022982"/>
    </source>
</evidence>
<keyword evidence="7 17" id="KW-0679">Respiratory chain</keyword>
<evidence type="ECO:0000256" key="14">
    <source>
        <dbReference type="ARBA" id="ARBA00023128"/>
    </source>
</evidence>
<protein>
    <recommendedName>
        <fullName evidence="5 17">NADH-ubiquinone oxidoreductase chain 4</fullName>
        <ecNumber evidence="4 17">7.1.1.2</ecNumber>
    </recommendedName>
</protein>
<dbReference type="GO" id="GO:0003954">
    <property type="term" value="F:NADH dehydrogenase activity"/>
    <property type="evidence" value="ECO:0007669"/>
    <property type="project" value="TreeGrafter"/>
</dbReference>
<dbReference type="GO" id="GO:0031966">
    <property type="term" value="C:mitochondrial membrane"/>
    <property type="evidence" value="ECO:0007669"/>
    <property type="project" value="UniProtKB-SubCell"/>
</dbReference>
<feature type="transmembrane region" description="Helical" evidence="17">
    <location>
        <begin position="355"/>
        <end position="374"/>
    </location>
</feature>
<dbReference type="PANTHER" id="PTHR43507:SF20">
    <property type="entry name" value="NADH-UBIQUINONE OXIDOREDUCTASE CHAIN 4"/>
    <property type="match status" value="1"/>
</dbReference>
<dbReference type="GO" id="GO:0048039">
    <property type="term" value="F:ubiquinone binding"/>
    <property type="evidence" value="ECO:0007669"/>
    <property type="project" value="TreeGrafter"/>
</dbReference>
<dbReference type="PANTHER" id="PTHR43507">
    <property type="entry name" value="NADH-UBIQUINONE OXIDOREDUCTASE CHAIN 4"/>
    <property type="match status" value="1"/>
</dbReference>
<dbReference type="EMBL" id="MH422969">
    <property type="protein sequence ID" value="AYV97251.1"/>
    <property type="molecule type" value="Genomic_DNA"/>
</dbReference>
<reference evidence="20" key="2">
    <citation type="submission" date="2018-06" db="EMBL/GenBank/DDBJ databases">
        <authorList>
            <person name="Zheng B."/>
        </authorList>
    </citation>
    <scope>NUCLEOTIDE SEQUENCE</scope>
</reference>
<evidence type="ECO:0000256" key="1">
    <source>
        <dbReference type="ARBA" id="ARBA00003257"/>
    </source>
</evidence>
<evidence type="ECO:0000256" key="11">
    <source>
        <dbReference type="ARBA" id="ARBA00022989"/>
    </source>
</evidence>
<comment type="similarity">
    <text evidence="3 17">Belongs to the complex I subunit 4 family.</text>
</comment>
<evidence type="ECO:0000256" key="2">
    <source>
        <dbReference type="ARBA" id="ARBA00004225"/>
    </source>
</evidence>
<evidence type="ECO:0000256" key="16">
    <source>
        <dbReference type="ARBA" id="ARBA00049551"/>
    </source>
</evidence>
<dbReference type="AlphaFoldDB" id="A0A3G5BC92"/>
<evidence type="ECO:0000256" key="13">
    <source>
        <dbReference type="ARBA" id="ARBA00023075"/>
    </source>
</evidence>
<keyword evidence="6 17" id="KW-0813">Transport</keyword>
<name>A0A3G5BC92_9HYME</name>
<keyword evidence="11 17" id="KW-1133">Transmembrane helix</keyword>
<reference evidence="20" key="1">
    <citation type="journal article" date="2018" name="Int. J. Biol. Macromol.">
        <title>The first two mitochondrial genomes of wood wasps (Hymenoptera: Symphyta): Novel gene rearrangements and higher-level phylogeny of the basal hymenopterans.</title>
        <authorList>
            <person name="Ma Y."/>
            <person name="Zheng B.Y."/>
            <person name="Zhu J.C."/>
            <person name="van Achterberg C."/>
            <person name="Tang P."/>
            <person name="Chen X.X."/>
        </authorList>
    </citation>
    <scope>NUCLEOTIDE SEQUENCE</scope>
</reference>
<keyword evidence="15 17" id="KW-0472">Membrane</keyword>
<feature type="domain" description="NADH:ubiquinone oxidoreductase chain 4 N-terminal" evidence="19">
    <location>
        <begin position="1"/>
        <end position="107"/>
    </location>
</feature>
<evidence type="ECO:0000256" key="9">
    <source>
        <dbReference type="ARBA" id="ARBA00022967"/>
    </source>
</evidence>
<dbReference type="GO" id="GO:0008137">
    <property type="term" value="F:NADH dehydrogenase (ubiquinone) activity"/>
    <property type="evidence" value="ECO:0007669"/>
    <property type="project" value="UniProtKB-UniRule"/>
</dbReference>
<gene>
    <name evidence="20" type="primary">nad4</name>
</gene>
<evidence type="ECO:0000256" key="17">
    <source>
        <dbReference type="RuleBase" id="RU003297"/>
    </source>
</evidence>
<organism evidence="20">
    <name type="scientific">Xiphydria sp. ZJUH 2008002</name>
    <dbReference type="NCBI Taxonomy" id="2488325"/>
    <lineage>
        <taxon>Eukaryota</taxon>
        <taxon>Metazoa</taxon>
        <taxon>Ecdysozoa</taxon>
        <taxon>Arthropoda</taxon>
        <taxon>Hexapoda</taxon>
        <taxon>Insecta</taxon>
        <taxon>Pterygota</taxon>
        <taxon>Neoptera</taxon>
        <taxon>Endopterygota</taxon>
        <taxon>Hymenoptera</taxon>
        <taxon>Xiphydrioidea</taxon>
        <taxon>Xiphydriidae</taxon>
        <taxon>Xiphydria</taxon>
    </lineage>
</organism>
<keyword evidence="9" id="KW-1278">Translocase</keyword>
<evidence type="ECO:0000313" key="20">
    <source>
        <dbReference type="EMBL" id="AYV97251.1"/>
    </source>
</evidence>
<geneLocation type="mitochondrion" evidence="20"/>
<evidence type="ECO:0000256" key="4">
    <source>
        <dbReference type="ARBA" id="ARBA00012944"/>
    </source>
</evidence>
<feature type="transmembrane region" description="Helical" evidence="17">
    <location>
        <begin position="187"/>
        <end position="209"/>
    </location>
</feature>
<feature type="transmembrane region" description="Helical" evidence="17">
    <location>
        <begin position="254"/>
        <end position="273"/>
    </location>
</feature>
<sequence>MMMLFFMLMFLLMLLNFLNKMKLIFLIQNLFFYMSLIIFLLLLNLNLYFYLSGYLGLDIYSFWLILLSFWIFGLMIMASNMIFLEENYFMKYLFLMLIMLLLFLILTFSMMNLFMFYLFFESTLIPILILILGWGNQSERFQASMYLIIYTLMASLPFLFILIYILKKKSSLNFIFLMMMNFVKMKLGLKFIFYFFMIFLFLMKMPMFFIHLWLPKAHVEAPIFGSMVLAGILLKMGGYGLLRFLYFVDLYNFLFNNLFISFSLMGGVVISLISMNQIDLKMLVAYSSVVHMSLVMSGSLTLMNWGFMGSLILMISHGLCSSGLFVLVNFVYERISSRSLIINKGFLNLMPSMGLWWFLMCSCNMAVPPSLNLLSEIILINSLVMWNMHLIIILMMMSFFSALYTLYLYSFNQYGSFYSGIYSFFNGFNREYLLMILHWLPLNFLMVKIELFY</sequence>
<dbReference type="Pfam" id="PF00361">
    <property type="entry name" value="Proton_antipo_M"/>
    <property type="match status" value="1"/>
</dbReference>
<feature type="transmembrane region" description="Helical" evidence="17">
    <location>
        <begin position="115"/>
        <end position="135"/>
    </location>
</feature>